<dbReference type="GO" id="GO:0006351">
    <property type="term" value="P:DNA-templated transcription"/>
    <property type="evidence" value="ECO:0007669"/>
    <property type="project" value="InterPro"/>
</dbReference>
<dbReference type="Gene3D" id="3.90.1100.10">
    <property type="match status" value="1"/>
</dbReference>
<dbReference type="Gene3D" id="3.90.1800.10">
    <property type="entry name" value="RNA polymerase alpha subunit dimerisation domain"/>
    <property type="match status" value="1"/>
</dbReference>
<accession>A0A388LQ53</accession>
<dbReference type="GO" id="GO:0005634">
    <property type="term" value="C:nucleus"/>
    <property type="evidence" value="ECO:0007669"/>
    <property type="project" value="UniProtKB-SubCell"/>
</dbReference>
<comment type="subcellular location">
    <subcellularLocation>
        <location evidence="1">Nucleus</location>
    </subcellularLocation>
</comment>
<feature type="domain" description="RNA polymerase Rpb2" evidence="16">
    <location>
        <begin position="864"/>
        <end position="974"/>
    </location>
</feature>
<dbReference type="SUPFAM" id="SSF64484">
    <property type="entry name" value="beta and beta-prime subunits of DNA dependent RNA-polymerase"/>
    <property type="match status" value="1"/>
</dbReference>
<gene>
    <name evidence="21" type="ORF">CBR_g38732</name>
</gene>
<keyword evidence="22" id="KW-1185">Reference proteome</keyword>
<dbReference type="GO" id="GO:0000428">
    <property type="term" value="C:DNA-directed RNA polymerase complex"/>
    <property type="evidence" value="ECO:0007669"/>
    <property type="project" value="UniProtKB-KW"/>
</dbReference>
<evidence type="ECO:0000256" key="13">
    <source>
        <dbReference type="ARBA" id="ARBA00048552"/>
    </source>
</evidence>
<keyword evidence="9" id="KW-0862">Zinc</keyword>
<dbReference type="InterPro" id="IPR015712">
    <property type="entry name" value="DNA-dir_RNA_pol_su2"/>
</dbReference>
<dbReference type="CDD" id="cd00653">
    <property type="entry name" value="RNA_pol_B_RPB2"/>
    <property type="match status" value="1"/>
</dbReference>
<evidence type="ECO:0000259" key="16">
    <source>
        <dbReference type="Pfam" id="PF04560"/>
    </source>
</evidence>
<dbReference type="InterPro" id="IPR007642">
    <property type="entry name" value="RNA_pol_Rpb2_2"/>
</dbReference>
<feature type="domain" description="DNA-directed RNA polymerase I subunit RPA2" evidence="20">
    <location>
        <begin position="434"/>
        <end position="491"/>
    </location>
</feature>
<comment type="function">
    <text evidence="12">DNA-dependent RNA polymerase catalyzes the transcription of DNA into RNA using the four ribonucleoside triphosphates as substrates. Second largest core component of RNA polymerase I which synthesizes ribosomal RNA precursors. Proposed to contribute to the polymerase catalytic activity and forms the polymerase active center together with the largest subunit. Pol I is composed of mobile elements and RPA2 is part of the core element with the central large cleft and probably a clamp element that moves to open and close the cleft.</text>
</comment>
<evidence type="ECO:0000256" key="10">
    <source>
        <dbReference type="ARBA" id="ARBA00023163"/>
    </source>
</evidence>
<proteinExistence type="inferred from homology"/>
<dbReference type="EMBL" id="BFEA01000476">
    <property type="protein sequence ID" value="GBG84447.1"/>
    <property type="molecule type" value="Genomic_DNA"/>
</dbReference>
<comment type="caution">
    <text evidence="21">The sequence shown here is derived from an EMBL/GenBank/DDBJ whole genome shotgun (WGS) entry which is preliminary data.</text>
</comment>
<dbReference type="Gramene" id="GBG84447">
    <property type="protein sequence ID" value="GBG84447"/>
    <property type="gene ID" value="CBR_g38732"/>
</dbReference>
<organism evidence="21 22">
    <name type="scientific">Chara braunii</name>
    <name type="common">Braun's stonewort</name>
    <dbReference type="NCBI Taxonomy" id="69332"/>
    <lineage>
        <taxon>Eukaryota</taxon>
        <taxon>Viridiplantae</taxon>
        <taxon>Streptophyta</taxon>
        <taxon>Charophyceae</taxon>
        <taxon>Charales</taxon>
        <taxon>Characeae</taxon>
        <taxon>Chara</taxon>
    </lineage>
</organism>
<dbReference type="EC" id="2.7.7.6" evidence="3"/>
<dbReference type="AlphaFoldDB" id="A0A388LQ53"/>
<dbReference type="InterPro" id="IPR007645">
    <property type="entry name" value="RNA_pol_Rpb2_3"/>
</dbReference>
<dbReference type="Pfam" id="PF04560">
    <property type="entry name" value="RNA_pol_Rpb2_7"/>
    <property type="match status" value="1"/>
</dbReference>
<dbReference type="FunFam" id="2.40.270.10:FF:000006">
    <property type="entry name" value="DNA-directed RNA polymerase subunit beta"/>
    <property type="match status" value="1"/>
</dbReference>
<evidence type="ECO:0000256" key="12">
    <source>
        <dbReference type="ARBA" id="ARBA00025539"/>
    </source>
</evidence>
<keyword evidence="11" id="KW-0539">Nucleus</keyword>
<dbReference type="FunFam" id="3.90.1110.10:FF:000007">
    <property type="entry name" value="DNA-directed RNA polymerase subunit beta"/>
    <property type="match status" value="1"/>
</dbReference>
<keyword evidence="8" id="KW-0863">Zinc-finger</keyword>
<evidence type="ECO:0000256" key="2">
    <source>
        <dbReference type="ARBA" id="ARBA00006835"/>
    </source>
</evidence>
<dbReference type="STRING" id="69332.A0A388LQ53"/>
<evidence type="ECO:0000256" key="9">
    <source>
        <dbReference type="ARBA" id="ARBA00022833"/>
    </source>
</evidence>
<dbReference type="Pfam" id="PF04563">
    <property type="entry name" value="RNA_pol_Rpb2_1"/>
    <property type="match status" value="1"/>
</dbReference>
<dbReference type="InterPro" id="IPR007644">
    <property type="entry name" value="RNA_pol_bsu_protrusion"/>
</dbReference>
<dbReference type="Gene3D" id="3.90.1110.10">
    <property type="entry name" value="RNA polymerase Rpb2, domain 2"/>
    <property type="match status" value="1"/>
</dbReference>
<comment type="catalytic activity">
    <reaction evidence="13">
        <text>RNA(n) + a ribonucleoside 5'-triphosphate = RNA(n+1) + diphosphate</text>
        <dbReference type="Rhea" id="RHEA:21248"/>
        <dbReference type="Rhea" id="RHEA-COMP:14527"/>
        <dbReference type="Rhea" id="RHEA-COMP:17342"/>
        <dbReference type="ChEBI" id="CHEBI:33019"/>
        <dbReference type="ChEBI" id="CHEBI:61557"/>
        <dbReference type="ChEBI" id="CHEBI:140395"/>
        <dbReference type="EC" id="2.7.7.6"/>
    </reaction>
</comment>
<evidence type="ECO:0000256" key="5">
    <source>
        <dbReference type="ARBA" id="ARBA00022679"/>
    </source>
</evidence>
<evidence type="ECO:0000259" key="18">
    <source>
        <dbReference type="Pfam" id="PF04563"/>
    </source>
</evidence>
<evidence type="ECO:0000256" key="8">
    <source>
        <dbReference type="ARBA" id="ARBA00022771"/>
    </source>
</evidence>
<dbReference type="GO" id="GO:0003677">
    <property type="term" value="F:DNA binding"/>
    <property type="evidence" value="ECO:0007669"/>
    <property type="project" value="InterPro"/>
</dbReference>
<dbReference type="GO" id="GO:0003899">
    <property type="term" value="F:DNA-directed RNA polymerase activity"/>
    <property type="evidence" value="ECO:0007669"/>
    <property type="project" value="UniProtKB-EC"/>
</dbReference>
<evidence type="ECO:0000313" key="22">
    <source>
        <dbReference type="Proteomes" id="UP000265515"/>
    </source>
</evidence>
<comment type="similarity">
    <text evidence="2 14">Belongs to the RNA polymerase beta chain family.</text>
</comment>
<evidence type="ECO:0000256" key="1">
    <source>
        <dbReference type="ARBA" id="ARBA00004123"/>
    </source>
</evidence>
<keyword evidence="5" id="KW-0808">Transferase</keyword>
<dbReference type="FunFam" id="3.90.1800.10:FF:000004">
    <property type="entry name" value="DNA-directed RNA polymerase subunit beta"/>
    <property type="match status" value="1"/>
</dbReference>
<dbReference type="InterPro" id="IPR009674">
    <property type="entry name" value="Rpa2_dom_4"/>
</dbReference>
<evidence type="ECO:0000256" key="6">
    <source>
        <dbReference type="ARBA" id="ARBA00022695"/>
    </source>
</evidence>
<evidence type="ECO:0000259" key="20">
    <source>
        <dbReference type="Pfam" id="PF06883"/>
    </source>
</evidence>
<dbReference type="Pfam" id="PF04565">
    <property type="entry name" value="RNA_pol_Rpb2_3"/>
    <property type="match status" value="1"/>
</dbReference>
<feature type="domain" description="DNA-directed RNA polymerase subunit 2 hybrid-binding" evidence="15">
    <location>
        <begin position="553"/>
        <end position="759"/>
    </location>
</feature>
<dbReference type="InterPro" id="IPR037033">
    <property type="entry name" value="DNA-dir_RNAP_su2_hyb_sf"/>
</dbReference>
<keyword evidence="4" id="KW-0240">DNA-directed RNA polymerase</keyword>
<evidence type="ECO:0000256" key="14">
    <source>
        <dbReference type="RuleBase" id="RU000434"/>
    </source>
</evidence>
<evidence type="ECO:0000256" key="3">
    <source>
        <dbReference type="ARBA" id="ARBA00012418"/>
    </source>
</evidence>
<evidence type="ECO:0000259" key="17">
    <source>
        <dbReference type="Pfam" id="PF04561"/>
    </source>
</evidence>
<dbReference type="PANTHER" id="PTHR20856">
    <property type="entry name" value="DNA-DIRECTED RNA POLYMERASE I SUBUNIT 2"/>
    <property type="match status" value="1"/>
</dbReference>
<evidence type="ECO:0000259" key="19">
    <source>
        <dbReference type="Pfam" id="PF04565"/>
    </source>
</evidence>
<dbReference type="FunFam" id="3.90.1100.10:FF:000016">
    <property type="entry name" value="DNA-directed RNA polymerase subunit beta"/>
    <property type="match status" value="1"/>
</dbReference>
<dbReference type="Pfam" id="PF06883">
    <property type="entry name" value="RNA_pol_Rpa2_4"/>
    <property type="match status" value="1"/>
</dbReference>
<keyword evidence="7" id="KW-0479">Metal-binding</keyword>
<evidence type="ECO:0000256" key="11">
    <source>
        <dbReference type="ARBA" id="ARBA00023242"/>
    </source>
</evidence>
<evidence type="ECO:0000256" key="7">
    <source>
        <dbReference type="ARBA" id="ARBA00022723"/>
    </source>
</evidence>
<dbReference type="GO" id="GO:0008270">
    <property type="term" value="F:zinc ion binding"/>
    <property type="evidence" value="ECO:0007669"/>
    <property type="project" value="UniProtKB-KW"/>
</dbReference>
<keyword evidence="6" id="KW-0548">Nucleotidyltransferase</keyword>
<dbReference type="InterPro" id="IPR037034">
    <property type="entry name" value="RNA_pol_Rpb2_2_sf"/>
</dbReference>
<evidence type="ECO:0000256" key="4">
    <source>
        <dbReference type="ARBA" id="ARBA00022478"/>
    </source>
</evidence>
<name>A0A388LQ53_CHABU</name>
<dbReference type="OMA" id="FFGVVHY"/>
<feature type="domain" description="RNA polymerase beta subunit protrusion" evidence="18">
    <location>
        <begin position="2"/>
        <end position="269"/>
    </location>
</feature>
<dbReference type="InterPro" id="IPR007641">
    <property type="entry name" value="RNA_pol_Rpb2_7"/>
</dbReference>
<protein>
    <recommendedName>
        <fullName evidence="3">DNA-directed RNA polymerase</fullName>
        <ecNumber evidence="3">2.7.7.6</ecNumber>
    </recommendedName>
</protein>
<reference evidence="21 22" key="1">
    <citation type="journal article" date="2018" name="Cell">
        <title>The Chara Genome: Secondary Complexity and Implications for Plant Terrestrialization.</title>
        <authorList>
            <person name="Nishiyama T."/>
            <person name="Sakayama H."/>
            <person name="Vries J.D."/>
            <person name="Buschmann H."/>
            <person name="Saint-Marcoux D."/>
            <person name="Ullrich K.K."/>
            <person name="Haas F.B."/>
            <person name="Vanderstraeten L."/>
            <person name="Becker D."/>
            <person name="Lang D."/>
            <person name="Vosolsobe S."/>
            <person name="Rombauts S."/>
            <person name="Wilhelmsson P.K.I."/>
            <person name="Janitza P."/>
            <person name="Kern R."/>
            <person name="Heyl A."/>
            <person name="Rumpler F."/>
            <person name="Villalobos L.I.A.C."/>
            <person name="Clay J.M."/>
            <person name="Skokan R."/>
            <person name="Toyoda A."/>
            <person name="Suzuki Y."/>
            <person name="Kagoshima H."/>
            <person name="Schijlen E."/>
            <person name="Tajeshwar N."/>
            <person name="Catarino B."/>
            <person name="Hetherington A.J."/>
            <person name="Saltykova A."/>
            <person name="Bonnot C."/>
            <person name="Breuninger H."/>
            <person name="Symeonidi A."/>
            <person name="Radhakrishnan G.V."/>
            <person name="Van Nieuwerburgh F."/>
            <person name="Deforce D."/>
            <person name="Chang C."/>
            <person name="Karol K.G."/>
            <person name="Hedrich R."/>
            <person name="Ulvskov P."/>
            <person name="Glockner G."/>
            <person name="Delwiche C.F."/>
            <person name="Petrasek J."/>
            <person name="Van de Peer Y."/>
            <person name="Friml J."/>
            <person name="Beilby M."/>
            <person name="Dolan L."/>
            <person name="Kohara Y."/>
            <person name="Sugano S."/>
            <person name="Fujiyama A."/>
            <person name="Delaux P.-M."/>
            <person name="Quint M."/>
            <person name="TheiBen G."/>
            <person name="Hagemann M."/>
            <person name="Harholt J."/>
            <person name="Dunand C."/>
            <person name="Zachgo S."/>
            <person name="Langdale J."/>
            <person name="Maumus F."/>
            <person name="Straeten D.V.D."/>
            <person name="Gould S.B."/>
            <person name="Rensing S.A."/>
        </authorList>
    </citation>
    <scope>NUCLEOTIDE SEQUENCE [LARGE SCALE GENOMIC DNA]</scope>
    <source>
        <strain evidence="21 22">S276</strain>
    </source>
</reference>
<sequence>MCHLRDLTQKQLVARKEESLEMGGYFICNGNERIIRLLIVPMRNYVMAYKRSSFLNRGVLYTDMATYIRCVRPDQSSVSVKVHYLVTGSANLAFVLRKEEFFIPVAIILKALVEVSDKEIFERLVAMGGSDGKNESQFSAQRAELLLRETRRFGLFTRPQCLAFLGSRFRVMLDLPDRLSDVAVGEKLLRDYVFVHLTRPVDKFNLLIYMIVKLFALVDGMIMEDNPDSLQHQELLLPGHLLSSFTKEKLAEWLSRTRELILRELKDKPTSVHLDDMNFYRKIFDKNSVPIGRKIEYFLNTGNLVTRTGLDLSQAQGYTVVAEKLNWFRFLSHFRSVHRGAYFMQLRTTTVRKLLPESWGFLCPVHTPDGSPCGLLNHLTKACSVITEVLDDYQKVQAIISSVLSTIGMIPSVPMVAHPPPPAYITVFLDGKVLGCMRSNAVPAAAGYLRLLKLLPDSGVPAHLAVGYVPYVEGSTYPGLFMWMQPARMVRPVKQLAADAENNIELIGPFEQVYMEIRCPDGGDAGRASQKLGSGVPIATHEEIYPTNMLSVIANLTPWSEYNQSPRNMYQCQMGKQTMGVPMHSFPYRPDNKMYRLQTPQTPIARTATFEDYCMDDFSTGTNAIVAVLAYTGYDMEDAMIINKSSLERGFAHASLYKTEQIDLTSLHAKGDGINNVFGRADSRGGKAYAARSKNDANFVDEDGLPFIGTPLKEGDPYCSVYNKVTRAVKLHKLKGSEPACVDSVTVIGTENDEVQKIMVGALKGEFIDASPFQVTTANKKNGKRSKTVVDEFGEQLVAAGFNYHGTEVMYSGIFGTEMPCEIYLGPVYYQRLRHMVSDKFQVRSTGPVNNLTRQPVKGRKLGGGIRFGEMERDSMLAHGTAFLLFDRLHTCSDYHTTDVCSQCGSMISPLMQTLKTSRMGAPSSFDTPLSGNRRRMSCKVCGTGKGIEKVAMPFVLKYLAAELAAMNIKLTLKLSE</sequence>
<feature type="domain" description="RNA polymerase Rpb2" evidence="19">
    <location>
        <begin position="320"/>
        <end position="385"/>
    </location>
</feature>
<dbReference type="InterPro" id="IPR007120">
    <property type="entry name" value="DNA-dir_RNAP_su2_dom"/>
</dbReference>
<dbReference type="Proteomes" id="UP000265515">
    <property type="component" value="Unassembled WGS sequence"/>
</dbReference>
<dbReference type="Pfam" id="PF00562">
    <property type="entry name" value="RNA_pol_Rpb2_6"/>
    <property type="match status" value="1"/>
</dbReference>
<evidence type="ECO:0000313" key="21">
    <source>
        <dbReference type="EMBL" id="GBG84447.1"/>
    </source>
</evidence>
<feature type="domain" description="RNA polymerase Rpb2" evidence="17">
    <location>
        <begin position="57"/>
        <end position="235"/>
    </location>
</feature>
<dbReference type="Gene3D" id="2.40.270.10">
    <property type="entry name" value="DNA-directed RNA polymerase, subunit 2, domain 6"/>
    <property type="match status" value="2"/>
</dbReference>
<dbReference type="GO" id="GO:0032549">
    <property type="term" value="F:ribonucleoside binding"/>
    <property type="evidence" value="ECO:0007669"/>
    <property type="project" value="InterPro"/>
</dbReference>
<evidence type="ECO:0000259" key="15">
    <source>
        <dbReference type="Pfam" id="PF00562"/>
    </source>
</evidence>
<dbReference type="OrthoDB" id="10248617at2759"/>
<dbReference type="Pfam" id="PF04561">
    <property type="entry name" value="RNA_pol_Rpb2_2"/>
    <property type="match status" value="1"/>
</dbReference>
<keyword evidence="10" id="KW-0804">Transcription</keyword>